<name>A0A1M6URW3_9CLOT</name>
<organism evidence="10 11">
    <name type="scientific">Clostridium cavendishii DSM 21758</name>
    <dbReference type="NCBI Taxonomy" id="1121302"/>
    <lineage>
        <taxon>Bacteria</taxon>
        <taxon>Bacillati</taxon>
        <taxon>Bacillota</taxon>
        <taxon>Clostridia</taxon>
        <taxon>Eubacteriales</taxon>
        <taxon>Clostridiaceae</taxon>
        <taxon>Clostridium</taxon>
    </lineage>
</organism>
<dbReference type="Gene3D" id="3.40.50.510">
    <property type="entry name" value="Phosphotransferase system, mannose-type IIA component"/>
    <property type="match status" value="1"/>
</dbReference>
<dbReference type="GO" id="GO:0016020">
    <property type="term" value="C:membrane"/>
    <property type="evidence" value="ECO:0007669"/>
    <property type="project" value="InterPro"/>
</dbReference>
<evidence type="ECO:0000256" key="5">
    <source>
        <dbReference type="ARBA" id="ARBA00022679"/>
    </source>
</evidence>
<keyword evidence="4" id="KW-0762">Sugar transport</keyword>
<evidence type="ECO:0000256" key="3">
    <source>
        <dbReference type="ARBA" id="ARBA00022490"/>
    </source>
</evidence>
<accession>A0A1M6URW3</accession>
<dbReference type="PANTHER" id="PTHR33799:SF1">
    <property type="entry name" value="PTS SYSTEM MANNOSE-SPECIFIC EIIAB COMPONENT-RELATED"/>
    <property type="match status" value="1"/>
</dbReference>
<feature type="coiled-coil region" evidence="8">
    <location>
        <begin position="37"/>
        <end position="64"/>
    </location>
</feature>
<evidence type="ECO:0000313" key="10">
    <source>
        <dbReference type="EMBL" id="SHK71846.1"/>
    </source>
</evidence>
<dbReference type="PROSITE" id="PS51096">
    <property type="entry name" value="PTS_EIIA_TYPE_4"/>
    <property type="match status" value="1"/>
</dbReference>
<keyword evidence="7" id="KW-0418">Kinase</keyword>
<dbReference type="GO" id="GO:0005737">
    <property type="term" value="C:cytoplasm"/>
    <property type="evidence" value="ECO:0007669"/>
    <property type="project" value="UniProtKB-SubCell"/>
</dbReference>
<evidence type="ECO:0000256" key="1">
    <source>
        <dbReference type="ARBA" id="ARBA00004496"/>
    </source>
</evidence>
<dbReference type="InterPro" id="IPR051471">
    <property type="entry name" value="Bacterial_PTS_sugar_comp"/>
</dbReference>
<dbReference type="InterPro" id="IPR036662">
    <property type="entry name" value="PTS_EIIA_man-typ_sf"/>
</dbReference>
<evidence type="ECO:0000256" key="8">
    <source>
        <dbReference type="SAM" id="Coils"/>
    </source>
</evidence>
<gene>
    <name evidence="10" type="ORF">SAMN02745163_04341</name>
</gene>
<keyword evidence="6" id="KW-0598">Phosphotransferase system</keyword>
<dbReference type="Proteomes" id="UP000184310">
    <property type="component" value="Unassembled WGS sequence"/>
</dbReference>
<keyword evidence="5" id="KW-0808">Transferase</keyword>
<evidence type="ECO:0000259" key="9">
    <source>
        <dbReference type="PROSITE" id="PS51096"/>
    </source>
</evidence>
<dbReference type="GO" id="GO:0009401">
    <property type="term" value="P:phosphoenolpyruvate-dependent sugar phosphotransferase system"/>
    <property type="evidence" value="ECO:0007669"/>
    <property type="project" value="UniProtKB-KW"/>
</dbReference>
<evidence type="ECO:0000313" key="11">
    <source>
        <dbReference type="Proteomes" id="UP000184310"/>
    </source>
</evidence>
<keyword evidence="3" id="KW-0963">Cytoplasm</keyword>
<dbReference type="GO" id="GO:0016301">
    <property type="term" value="F:kinase activity"/>
    <property type="evidence" value="ECO:0007669"/>
    <property type="project" value="UniProtKB-KW"/>
</dbReference>
<keyword evidence="8" id="KW-0175">Coiled coil</keyword>
<dbReference type="RefSeq" id="WP_072993371.1">
    <property type="nucleotide sequence ID" value="NZ_FQZB01000024.1"/>
</dbReference>
<keyword evidence="11" id="KW-1185">Reference proteome</keyword>
<dbReference type="AlphaFoldDB" id="A0A1M6URW3"/>
<protein>
    <submittedName>
        <fullName evidence="10">PTS system, mannose-specific IIA component</fullName>
    </submittedName>
</protein>
<keyword evidence="2" id="KW-0813">Transport</keyword>
<evidence type="ECO:0000256" key="7">
    <source>
        <dbReference type="ARBA" id="ARBA00022777"/>
    </source>
</evidence>
<reference evidence="10 11" key="1">
    <citation type="submission" date="2016-11" db="EMBL/GenBank/DDBJ databases">
        <authorList>
            <person name="Jaros S."/>
            <person name="Januszkiewicz K."/>
            <person name="Wedrychowicz H."/>
        </authorList>
    </citation>
    <scope>NUCLEOTIDE SEQUENCE [LARGE SCALE GENOMIC DNA]</scope>
    <source>
        <strain evidence="10 11">DSM 21758</strain>
    </source>
</reference>
<dbReference type="SUPFAM" id="SSF53062">
    <property type="entry name" value="PTS system fructose IIA component-like"/>
    <property type="match status" value="1"/>
</dbReference>
<dbReference type="Pfam" id="PF03610">
    <property type="entry name" value="EIIA-man"/>
    <property type="match status" value="1"/>
</dbReference>
<dbReference type="InterPro" id="IPR033887">
    <property type="entry name" value="PTS_IIA_man"/>
</dbReference>
<proteinExistence type="predicted"/>
<dbReference type="InterPro" id="IPR004701">
    <property type="entry name" value="PTS_EIIA_man-typ"/>
</dbReference>
<feature type="domain" description="PTS EIIA type-4" evidence="9">
    <location>
        <begin position="1"/>
        <end position="123"/>
    </location>
</feature>
<evidence type="ECO:0000256" key="4">
    <source>
        <dbReference type="ARBA" id="ARBA00022597"/>
    </source>
</evidence>
<dbReference type="EMBL" id="FQZB01000024">
    <property type="protein sequence ID" value="SHK71846.1"/>
    <property type="molecule type" value="Genomic_DNA"/>
</dbReference>
<comment type="subcellular location">
    <subcellularLocation>
        <location evidence="1">Cytoplasm</location>
    </subcellularLocation>
</comment>
<dbReference type="OrthoDB" id="9799827at2"/>
<dbReference type="PANTHER" id="PTHR33799">
    <property type="entry name" value="PTS PERMEASE-RELATED-RELATED"/>
    <property type="match status" value="1"/>
</dbReference>
<evidence type="ECO:0000256" key="6">
    <source>
        <dbReference type="ARBA" id="ARBA00022683"/>
    </source>
</evidence>
<dbReference type="STRING" id="1121302.SAMN02745163_04341"/>
<dbReference type="CDD" id="cd00006">
    <property type="entry name" value="PTS_IIA_man"/>
    <property type="match status" value="1"/>
</dbReference>
<sequence>MYKVLVVSHGELCKGFKSAVEMILGSEEDFDIVSLDNKGVEVFHENLENKIAELKSENDELLILCDLFGGTPFNKSMIEAVSNEAIKIIAGVNLAMVIEAITNKNRNVEEVVKELVDNSRNSILEGVICRDKNVSDE</sequence>
<evidence type="ECO:0000256" key="2">
    <source>
        <dbReference type="ARBA" id="ARBA00022448"/>
    </source>
</evidence>